<dbReference type="EMBL" id="BSNC01000002">
    <property type="protein sequence ID" value="GLP95409.1"/>
    <property type="molecule type" value="Genomic_DNA"/>
</dbReference>
<comment type="caution">
    <text evidence="1">The sequence shown here is derived from an EMBL/GenBank/DDBJ whole genome shotgun (WGS) entry which is preliminary data.</text>
</comment>
<reference evidence="1" key="2">
    <citation type="submission" date="2023-01" db="EMBL/GenBank/DDBJ databases">
        <title>Draft genome sequence of Paraferrimonas sedimenticola strain NBRC 101628.</title>
        <authorList>
            <person name="Sun Q."/>
            <person name="Mori K."/>
        </authorList>
    </citation>
    <scope>NUCLEOTIDE SEQUENCE</scope>
    <source>
        <strain evidence="1">NBRC 101628</strain>
    </source>
</reference>
<dbReference type="AlphaFoldDB" id="A0AA37VTL7"/>
<name>A0AA37VTL7_9GAMM</name>
<keyword evidence="2" id="KW-1185">Reference proteome</keyword>
<protein>
    <submittedName>
        <fullName evidence="1">Uncharacterized protein</fullName>
    </submittedName>
</protein>
<evidence type="ECO:0000313" key="2">
    <source>
        <dbReference type="Proteomes" id="UP001161422"/>
    </source>
</evidence>
<accession>A0AA37VTL7</accession>
<organism evidence="1 2">
    <name type="scientific">Paraferrimonas sedimenticola</name>
    <dbReference type="NCBI Taxonomy" id="375674"/>
    <lineage>
        <taxon>Bacteria</taxon>
        <taxon>Pseudomonadati</taxon>
        <taxon>Pseudomonadota</taxon>
        <taxon>Gammaproteobacteria</taxon>
        <taxon>Alteromonadales</taxon>
        <taxon>Ferrimonadaceae</taxon>
        <taxon>Paraferrimonas</taxon>
    </lineage>
</organism>
<gene>
    <name evidence="1" type="ORF">GCM10007895_07150</name>
</gene>
<proteinExistence type="predicted"/>
<dbReference type="Proteomes" id="UP001161422">
    <property type="component" value="Unassembled WGS sequence"/>
</dbReference>
<evidence type="ECO:0000313" key="1">
    <source>
        <dbReference type="EMBL" id="GLP95409.1"/>
    </source>
</evidence>
<reference evidence="1" key="1">
    <citation type="journal article" date="2014" name="Int. J. Syst. Evol. Microbiol.">
        <title>Complete genome sequence of Corynebacterium casei LMG S-19264T (=DSM 44701T), isolated from a smear-ripened cheese.</title>
        <authorList>
            <consortium name="US DOE Joint Genome Institute (JGI-PGF)"/>
            <person name="Walter F."/>
            <person name="Albersmeier A."/>
            <person name="Kalinowski J."/>
            <person name="Ruckert C."/>
        </authorList>
    </citation>
    <scope>NUCLEOTIDE SEQUENCE</scope>
    <source>
        <strain evidence="1">NBRC 101628</strain>
    </source>
</reference>
<sequence length="55" mass="6353">MSDKAICKWSKSAYQTKFELLLSFVEDPKFICTKCGRAANKKKVLCKPRSMKDHL</sequence>